<dbReference type="Pfam" id="PF02575">
    <property type="entry name" value="YbaB_DNA_bd"/>
    <property type="match status" value="1"/>
</dbReference>
<accession>A0A4V3FR48</accession>
<gene>
    <name evidence="2" type="ORF">CLV71_11841</name>
</gene>
<evidence type="ECO:0000313" key="3">
    <source>
        <dbReference type="Proteomes" id="UP000294927"/>
    </source>
</evidence>
<dbReference type="InterPro" id="IPR036894">
    <property type="entry name" value="YbaB-like_sf"/>
</dbReference>
<evidence type="ECO:0000256" key="1">
    <source>
        <dbReference type="SAM" id="MobiDB-lite"/>
    </source>
</evidence>
<evidence type="ECO:0000313" key="2">
    <source>
        <dbReference type="EMBL" id="TDV42171.1"/>
    </source>
</evidence>
<feature type="compositionally biased region" description="Low complexity" evidence="1">
    <location>
        <begin position="152"/>
        <end position="162"/>
    </location>
</feature>
<dbReference type="EMBL" id="SOCP01000018">
    <property type="protein sequence ID" value="TDV42171.1"/>
    <property type="molecule type" value="Genomic_DNA"/>
</dbReference>
<dbReference type="InterPro" id="IPR004401">
    <property type="entry name" value="YbaB/EbfC"/>
</dbReference>
<dbReference type="RefSeq" id="WP_133907378.1">
    <property type="nucleotide sequence ID" value="NZ_SOCP01000018.1"/>
</dbReference>
<organism evidence="2 3">
    <name type="scientific">Actinophytocola oryzae</name>
    <dbReference type="NCBI Taxonomy" id="502181"/>
    <lineage>
        <taxon>Bacteria</taxon>
        <taxon>Bacillati</taxon>
        <taxon>Actinomycetota</taxon>
        <taxon>Actinomycetes</taxon>
        <taxon>Pseudonocardiales</taxon>
        <taxon>Pseudonocardiaceae</taxon>
    </lineage>
</organism>
<dbReference type="GO" id="GO:0003677">
    <property type="term" value="F:DNA binding"/>
    <property type="evidence" value="ECO:0007669"/>
    <property type="project" value="UniProtKB-KW"/>
</dbReference>
<dbReference type="Gene3D" id="3.30.1310.10">
    <property type="entry name" value="Nucleoid-associated protein YbaB-like domain"/>
    <property type="match status" value="1"/>
</dbReference>
<dbReference type="AlphaFoldDB" id="A0A4V3FR48"/>
<dbReference type="Proteomes" id="UP000294927">
    <property type="component" value="Unassembled WGS sequence"/>
</dbReference>
<keyword evidence="2" id="KW-0238">DNA-binding</keyword>
<feature type="region of interest" description="Disordered" evidence="1">
    <location>
        <begin position="140"/>
        <end position="162"/>
    </location>
</feature>
<keyword evidence="3" id="KW-1185">Reference proteome</keyword>
<name>A0A4V3FR48_9PSEU</name>
<proteinExistence type="predicted"/>
<reference evidence="2 3" key="1">
    <citation type="submission" date="2019-03" db="EMBL/GenBank/DDBJ databases">
        <title>Genomic Encyclopedia of Archaeal and Bacterial Type Strains, Phase II (KMG-II): from individual species to whole genera.</title>
        <authorList>
            <person name="Goeker M."/>
        </authorList>
    </citation>
    <scope>NUCLEOTIDE SEQUENCE [LARGE SCALE GENOMIC DNA]</scope>
    <source>
        <strain evidence="2 3">DSM 45499</strain>
    </source>
</reference>
<dbReference type="OrthoDB" id="5118533at2"/>
<comment type="caution">
    <text evidence="2">The sequence shown here is derived from an EMBL/GenBank/DDBJ whole genome shotgun (WGS) entry which is preliminary data.</text>
</comment>
<sequence length="162" mass="17636">MADWNSADPTQAMDAAFAMFENESRKLAELGKHWEEASTTVRAKDHSLEMTLDGRGELVELVFNASKYRAMPPAQLAQVIVETLRQGRVQAQQKMNDLMGIPEIPGMDLAGLANGQVRPDEMISQLIGPMFDTLNEFGVEAERPGLGGGNSSGSASAKQEER</sequence>
<protein>
    <submittedName>
        <fullName evidence="2">YbaB/EbfC DNA-binding family protein</fullName>
    </submittedName>
</protein>